<comment type="caution">
    <text evidence="1">The sequence shown here is derived from an EMBL/GenBank/DDBJ whole genome shotgun (WGS) entry which is preliminary data.</text>
</comment>
<name>A0ABP8F4Y8_9BACT</name>
<dbReference type="RefSeq" id="WP_345161205.1">
    <property type="nucleotide sequence ID" value="NZ_BAABGX010000001.1"/>
</dbReference>
<dbReference type="Proteomes" id="UP001501844">
    <property type="component" value="Unassembled WGS sequence"/>
</dbReference>
<accession>A0ABP8F4Y8</accession>
<reference evidence="2" key="1">
    <citation type="journal article" date="2019" name="Int. J. Syst. Evol. Microbiol.">
        <title>The Global Catalogue of Microorganisms (GCM) 10K type strain sequencing project: providing services to taxonomists for standard genome sequencing and annotation.</title>
        <authorList>
            <consortium name="The Broad Institute Genomics Platform"/>
            <consortium name="The Broad Institute Genome Sequencing Center for Infectious Disease"/>
            <person name="Wu L."/>
            <person name="Ma J."/>
        </authorList>
    </citation>
    <scope>NUCLEOTIDE SEQUENCE [LARGE SCALE GENOMIC DNA]</scope>
    <source>
        <strain evidence="2">JCM 17917</strain>
    </source>
</reference>
<proteinExistence type="predicted"/>
<dbReference type="InterPro" id="IPR029024">
    <property type="entry name" value="TerB-like"/>
</dbReference>
<dbReference type="Gene3D" id="1.10.3680.10">
    <property type="entry name" value="TerB-like"/>
    <property type="match status" value="1"/>
</dbReference>
<dbReference type="EMBL" id="BAABGX010000001">
    <property type="protein sequence ID" value="GAA4295251.1"/>
    <property type="molecule type" value="Genomic_DNA"/>
</dbReference>
<evidence type="ECO:0000313" key="1">
    <source>
        <dbReference type="EMBL" id="GAA4295251.1"/>
    </source>
</evidence>
<sequence length="128" mass="14360">MATGKSFDELLNTQQKKLAFFQNVVLAALADGQLDQDESEFLIFIGDKLNLSPEDTKPIADNLSLLSFVIPEDGLQRTLELQTVIMMVLQDGHMADNEYQLCLEYARRIGFTKETVDEMVGQLSQQSS</sequence>
<evidence type="ECO:0008006" key="3">
    <source>
        <dbReference type="Google" id="ProtNLM"/>
    </source>
</evidence>
<organism evidence="1 2">
    <name type="scientific">Nibribacter koreensis</name>
    <dbReference type="NCBI Taxonomy" id="1084519"/>
    <lineage>
        <taxon>Bacteria</taxon>
        <taxon>Pseudomonadati</taxon>
        <taxon>Bacteroidota</taxon>
        <taxon>Cytophagia</taxon>
        <taxon>Cytophagales</taxon>
        <taxon>Hymenobacteraceae</taxon>
        <taxon>Nibribacter</taxon>
    </lineage>
</organism>
<dbReference type="SUPFAM" id="SSF158682">
    <property type="entry name" value="TerB-like"/>
    <property type="match status" value="1"/>
</dbReference>
<gene>
    <name evidence="1" type="ORF">GCM10023183_00880</name>
</gene>
<protein>
    <recommendedName>
        <fullName evidence="3">Tellurite resistance protein TerB</fullName>
    </recommendedName>
</protein>
<keyword evidence="2" id="KW-1185">Reference proteome</keyword>
<evidence type="ECO:0000313" key="2">
    <source>
        <dbReference type="Proteomes" id="UP001501844"/>
    </source>
</evidence>